<dbReference type="Proteomes" id="UP000317909">
    <property type="component" value="Chromosome"/>
</dbReference>
<feature type="transmembrane region" description="Helical" evidence="7">
    <location>
        <begin position="303"/>
        <end position="336"/>
    </location>
</feature>
<feature type="transmembrane region" description="Helical" evidence="7">
    <location>
        <begin position="164"/>
        <end position="189"/>
    </location>
</feature>
<keyword evidence="6 7" id="KW-0472">Membrane</keyword>
<evidence type="ECO:0000256" key="1">
    <source>
        <dbReference type="ARBA" id="ARBA00004141"/>
    </source>
</evidence>
<feature type="transmembrane region" description="Helical" evidence="7">
    <location>
        <begin position="131"/>
        <end position="152"/>
    </location>
</feature>
<evidence type="ECO:0000259" key="8">
    <source>
        <dbReference type="Pfam" id="PF00999"/>
    </source>
</evidence>
<keyword evidence="3 7" id="KW-0812">Transmembrane</keyword>
<feature type="transmembrane region" description="Helical" evidence="7">
    <location>
        <begin position="234"/>
        <end position="258"/>
    </location>
</feature>
<feature type="transmembrane region" description="Helical" evidence="7">
    <location>
        <begin position="70"/>
        <end position="88"/>
    </location>
</feature>
<organism evidence="9 10">
    <name type="scientific">Lacipirellula limnantheis</name>
    <dbReference type="NCBI Taxonomy" id="2528024"/>
    <lineage>
        <taxon>Bacteria</taxon>
        <taxon>Pseudomonadati</taxon>
        <taxon>Planctomycetota</taxon>
        <taxon>Planctomycetia</taxon>
        <taxon>Pirellulales</taxon>
        <taxon>Lacipirellulaceae</taxon>
        <taxon>Lacipirellula</taxon>
    </lineage>
</organism>
<dbReference type="GO" id="GO:0016020">
    <property type="term" value="C:membrane"/>
    <property type="evidence" value="ECO:0007669"/>
    <property type="project" value="UniProtKB-SubCell"/>
</dbReference>
<evidence type="ECO:0000256" key="3">
    <source>
        <dbReference type="ARBA" id="ARBA00022692"/>
    </source>
</evidence>
<dbReference type="AlphaFoldDB" id="A0A517TSA9"/>
<dbReference type="PANTHER" id="PTHR32468">
    <property type="entry name" value="CATION/H + ANTIPORTER"/>
    <property type="match status" value="1"/>
</dbReference>
<feature type="transmembrane region" description="Helical" evidence="7">
    <location>
        <begin position="444"/>
        <end position="466"/>
    </location>
</feature>
<accession>A0A517TSA9</accession>
<proteinExistence type="predicted"/>
<evidence type="ECO:0000256" key="6">
    <source>
        <dbReference type="ARBA" id="ARBA00023136"/>
    </source>
</evidence>
<keyword evidence="2" id="KW-0813">Transport</keyword>
<evidence type="ECO:0000256" key="5">
    <source>
        <dbReference type="ARBA" id="ARBA00023065"/>
    </source>
</evidence>
<feature type="transmembrane region" description="Helical" evidence="7">
    <location>
        <begin position="21"/>
        <end position="41"/>
    </location>
</feature>
<gene>
    <name evidence="9" type="primary">nhaS3_1</name>
    <name evidence="9" type="ORF">I41_04050</name>
</gene>
<comment type="subcellular location">
    <subcellularLocation>
        <location evidence="1">Membrane</location>
        <topology evidence="1">Multi-pass membrane protein</topology>
    </subcellularLocation>
</comment>
<keyword evidence="5" id="KW-0406">Ion transport</keyword>
<feature type="transmembrane region" description="Helical" evidence="7">
    <location>
        <begin position="100"/>
        <end position="119"/>
    </location>
</feature>
<evidence type="ECO:0000313" key="9">
    <source>
        <dbReference type="EMBL" id="QDT71249.1"/>
    </source>
</evidence>
<keyword evidence="4 7" id="KW-1133">Transmembrane helix</keyword>
<name>A0A517TSA9_9BACT</name>
<dbReference type="Gene3D" id="1.20.1530.20">
    <property type="match status" value="1"/>
</dbReference>
<dbReference type="InterPro" id="IPR038770">
    <property type="entry name" value="Na+/solute_symporter_sf"/>
</dbReference>
<dbReference type="GO" id="GO:0015297">
    <property type="term" value="F:antiporter activity"/>
    <property type="evidence" value="ECO:0007669"/>
    <property type="project" value="InterPro"/>
</dbReference>
<evidence type="ECO:0000256" key="4">
    <source>
        <dbReference type="ARBA" id="ARBA00022989"/>
    </source>
</evidence>
<dbReference type="KEGG" id="llh:I41_04050"/>
<keyword evidence="10" id="KW-1185">Reference proteome</keyword>
<dbReference type="EMBL" id="CP036339">
    <property type="protein sequence ID" value="QDT71249.1"/>
    <property type="molecule type" value="Genomic_DNA"/>
</dbReference>
<dbReference type="Pfam" id="PF00999">
    <property type="entry name" value="Na_H_Exchanger"/>
    <property type="match status" value="1"/>
</dbReference>
<dbReference type="OrthoDB" id="9793589at2"/>
<evidence type="ECO:0000256" key="7">
    <source>
        <dbReference type="SAM" id="Phobius"/>
    </source>
</evidence>
<dbReference type="RefSeq" id="WP_145430398.1">
    <property type="nucleotide sequence ID" value="NZ_CP036339.1"/>
</dbReference>
<evidence type="ECO:0000313" key="10">
    <source>
        <dbReference type="Proteomes" id="UP000317909"/>
    </source>
</evidence>
<sequence length="478" mass="50295">MNSNASAFESGSGRGGSSSSWRLALGYGLMVAGTVGIFLLVQHFGEQLSPLADAAGTAAAAKAPAAGSHAMMHVLLALVAVIISGRLLGQVFRYFGQPRVIGEMVAGIMLGPSLLGRISPEAMHFVLPAEVGPYLGIIAQLGVILYMFLVGLELNSGLLRAHAHATVAISHASIVAPFCLGSIIALFLYRGLAPAGVPFTSFALFMGVAMSITAFPVLARILTDRKMDKTDLGVVALSCAATDDVTAWCLLAFVVGIAQSEVGGAVQTVILALAYIAFMFVVVRPLAVRYLGQNTGGRPKQRLAVWVLVALLLSALAAEWIGIHAIFGAFLLGAIIPHESDVARDFQHKLEDIVKILLLPAFFAYTGMRTEIGLVSGWNDWLICALIILVATLGKFGGTLIAAKLTGLDWRMSSALGILMNTRGLMELVVLNIGLQMGVISPTLFAMMVIMALATTIATTPILHLITGGKYDMLPKAA</sequence>
<dbReference type="GO" id="GO:1902600">
    <property type="term" value="P:proton transmembrane transport"/>
    <property type="evidence" value="ECO:0007669"/>
    <property type="project" value="InterPro"/>
</dbReference>
<dbReference type="InterPro" id="IPR006153">
    <property type="entry name" value="Cation/H_exchanger_TM"/>
</dbReference>
<evidence type="ECO:0000256" key="2">
    <source>
        <dbReference type="ARBA" id="ARBA00022448"/>
    </source>
</evidence>
<dbReference type="PANTHER" id="PTHR32468:SF0">
    <property type="entry name" value="K(+)_H(+) ANTIPORTER 1"/>
    <property type="match status" value="1"/>
</dbReference>
<feature type="transmembrane region" description="Helical" evidence="7">
    <location>
        <begin position="378"/>
        <end position="403"/>
    </location>
</feature>
<feature type="transmembrane region" description="Helical" evidence="7">
    <location>
        <begin position="264"/>
        <end position="283"/>
    </location>
</feature>
<reference evidence="9 10" key="1">
    <citation type="submission" date="2019-02" db="EMBL/GenBank/DDBJ databases">
        <title>Deep-cultivation of Planctomycetes and their phenomic and genomic characterization uncovers novel biology.</title>
        <authorList>
            <person name="Wiegand S."/>
            <person name="Jogler M."/>
            <person name="Boedeker C."/>
            <person name="Pinto D."/>
            <person name="Vollmers J."/>
            <person name="Rivas-Marin E."/>
            <person name="Kohn T."/>
            <person name="Peeters S.H."/>
            <person name="Heuer A."/>
            <person name="Rast P."/>
            <person name="Oberbeckmann S."/>
            <person name="Bunk B."/>
            <person name="Jeske O."/>
            <person name="Meyerdierks A."/>
            <person name="Storesund J.E."/>
            <person name="Kallscheuer N."/>
            <person name="Luecker S."/>
            <person name="Lage O.M."/>
            <person name="Pohl T."/>
            <person name="Merkel B.J."/>
            <person name="Hornburger P."/>
            <person name="Mueller R.-W."/>
            <person name="Bruemmer F."/>
            <person name="Labrenz M."/>
            <person name="Spormann A.M."/>
            <person name="Op den Camp H."/>
            <person name="Overmann J."/>
            <person name="Amann R."/>
            <person name="Jetten M.S.M."/>
            <person name="Mascher T."/>
            <person name="Medema M.H."/>
            <person name="Devos D.P."/>
            <person name="Kaster A.-K."/>
            <person name="Ovreas L."/>
            <person name="Rohde M."/>
            <person name="Galperin M.Y."/>
            <person name="Jogler C."/>
        </authorList>
    </citation>
    <scope>NUCLEOTIDE SEQUENCE [LARGE SCALE GENOMIC DNA]</scope>
    <source>
        <strain evidence="9 10">I41</strain>
    </source>
</reference>
<protein>
    <submittedName>
        <fullName evidence="9">High-affinity Na(+)/H(+) antiporter NhaS3</fullName>
    </submittedName>
</protein>
<feature type="transmembrane region" description="Helical" evidence="7">
    <location>
        <begin position="201"/>
        <end position="222"/>
    </location>
</feature>
<dbReference type="InterPro" id="IPR050794">
    <property type="entry name" value="CPA2_transporter"/>
</dbReference>
<feature type="domain" description="Cation/H+ exchanger transmembrane" evidence="8">
    <location>
        <begin position="87"/>
        <end position="463"/>
    </location>
</feature>